<dbReference type="Gene3D" id="3.40.50.720">
    <property type="entry name" value="NAD(P)-binding Rossmann-like Domain"/>
    <property type="match status" value="1"/>
</dbReference>
<gene>
    <name evidence="3" type="ORF">M406DRAFT_342643</name>
</gene>
<sequence>MSKPVAIIYGSGANVGAAITAKFLSAGYRVATVSRSPLPSAPADANTHVHIQADLKDPAAVSRIFAELSAAQGWPFPDVLIWNAYSVTPPSADDPTNPFAVPDAGFDADLDVMIKSPYLAAREAVRVWTAEGRKGTFIMTGNMLPKGVLPQSMLPVPVAGVTTLGIGKSGANFWVGTADEVFKEKGFRFFFADERNAEGEAIGVVPKGDSHAEMFLHLAQGPPDVPSYVTFVDGRYVSFEKK</sequence>
<evidence type="ECO:0008006" key="5">
    <source>
        <dbReference type="Google" id="ProtNLM"/>
    </source>
</evidence>
<accession>A0A9P5CLM5</accession>
<reference evidence="3" key="1">
    <citation type="journal article" date="2020" name="Phytopathology">
        <title>Genome sequence of the chestnut blight fungus Cryphonectria parasitica EP155: A fundamental resource for an archetypical invasive plant pathogen.</title>
        <authorList>
            <person name="Crouch J.A."/>
            <person name="Dawe A."/>
            <person name="Aerts A."/>
            <person name="Barry K."/>
            <person name="Churchill A.C.L."/>
            <person name="Grimwood J."/>
            <person name="Hillman B."/>
            <person name="Milgroom M.G."/>
            <person name="Pangilinan J."/>
            <person name="Smith M."/>
            <person name="Salamov A."/>
            <person name="Schmutz J."/>
            <person name="Yadav J."/>
            <person name="Grigoriev I.V."/>
            <person name="Nuss D."/>
        </authorList>
    </citation>
    <scope>NUCLEOTIDE SEQUENCE</scope>
    <source>
        <strain evidence="3">EP155</strain>
    </source>
</reference>
<protein>
    <recommendedName>
        <fullName evidence="5">NAD(P)-binding protein</fullName>
    </recommendedName>
</protein>
<keyword evidence="4" id="KW-1185">Reference proteome</keyword>
<keyword evidence="2" id="KW-0560">Oxidoreductase</keyword>
<comment type="caution">
    <text evidence="3">The sequence shown here is derived from an EMBL/GenBank/DDBJ whole genome shotgun (WGS) entry which is preliminary data.</text>
</comment>
<dbReference type="Proteomes" id="UP000803844">
    <property type="component" value="Unassembled WGS sequence"/>
</dbReference>
<dbReference type="Pfam" id="PF00106">
    <property type="entry name" value="adh_short"/>
    <property type="match status" value="1"/>
</dbReference>
<evidence type="ECO:0000256" key="2">
    <source>
        <dbReference type="ARBA" id="ARBA00023002"/>
    </source>
</evidence>
<organism evidence="3 4">
    <name type="scientific">Cryphonectria parasitica (strain ATCC 38755 / EP155)</name>
    <dbReference type="NCBI Taxonomy" id="660469"/>
    <lineage>
        <taxon>Eukaryota</taxon>
        <taxon>Fungi</taxon>
        <taxon>Dikarya</taxon>
        <taxon>Ascomycota</taxon>
        <taxon>Pezizomycotina</taxon>
        <taxon>Sordariomycetes</taxon>
        <taxon>Sordariomycetidae</taxon>
        <taxon>Diaporthales</taxon>
        <taxon>Cryphonectriaceae</taxon>
        <taxon>Cryphonectria-Endothia species complex</taxon>
        <taxon>Cryphonectria</taxon>
    </lineage>
</organism>
<dbReference type="OrthoDB" id="5336600at2759"/>
<proteinExistence type="inferred from homology"/>
<evidence type="ECO:0000256" key="1">
    <source>
        <dbReference type="ARBA" id="ARBA00006484"/>
    </source>
</evidence>
<dbReference type="PANTHER" id="PTHR43669">
    <property type="entry name" value="5-KETO-D-GLUCONATE 5-REDUCTASE"/>
    <property type="match status" value="1"/>
</dbReference>
<evidence type="ECO:0000313" key="3">
    <source>
        <dbReference type="EMBL" id="KAF3761975.1"/>
    </source>
</evidence>
<dbReference type="GO" id="GO:0016491">
    <property type="term" value="F:oxidoreductase activity"/>
    <property type="evidence" value="ECO:0007669"/>
    <property type="project" value="UniProtKB-KW"/>
</dbReference>
<dbReference type="PANTHER" id="PTHR43669:SF4">
    <property type="entry name" value="SHORT-CHAIN DEHYDROGENASE"/>
    <property type="match status" value="1"/>
</dbReference>
<dbReference type="GeneID" id="63838921"/>
<dbReference type="InterPro" id="IPR036291">
    <property type="entry name" value="NAD(P)-bd_dom_sf"/>
</dbReference>
<comment type="similarity">
    <text evidence="1">Belongs to the short-chain dehydrogenases/reductases (SDR) family.</text>
</comment>
<dbReference type="RefSeq" id="XP_040772954.1">
    <property type="nucleotide sequence ID" value="XM_040921792.1"/>
</dbReference>
<dbReference type="SUPFAM" id="SSF51735">
    <property type="entry name" value="NAD(P)-binding Rossmann-fold domains"/>
    <property type="match status" value="1"/>
</dbReference>
<dbReference type="AlphaFoldDB" id="A0A9P5CLM5"/>
<evidence type="ECO:0000313" key="4">
    <source>
        <dbReference type="Proteomes" id="UP000803844"/>
    </source>
</evidence>
<dbReference type="EMBL" id="MU032351">
    <property type="protein sequence ID" value="KAF3761975.1"/>
    <property type="molecule type" value="Genomic_DNA"/>
</dbReference>
<name>A0A9P5CLM5_CRYP1</name>
<dbReference type="InterPro" id="IPR002347">
    <property type="entry name" value="SDR_fam"/>
</dbReference>